<accession>A0A383VKC5</accession>
<dbReference type="Proteomes" id="UP000256970">
    <property type="component" value="Unassembled WGS sequence"/>
</dbReference>
<keyword evidence="2" id="KW-1185">Reference proteome</keyword>
<sequence length="124" mass="14140">MAMAEQLLPLIRDADFRIDLDEVVPLTTLRYLGKGSSIQSAGVTATHYLQGDFCAPHPITWSDLDTDISTTFYKRPMSLRKLLQLHHRVQQQRPSTFIFLRKVHVQHAAEAKQLLQILKGMWAG</sequence>
<name>A0A383VKC5_TETOB</name>
<gene>
    <name evidence="1" type="ORF">BQ4739_LOCUS6439</name>
</gene>
<reference evidence="1 2" key="1">
    <citation type="submission" date="2016-10" db="EMBL/GenBank/DDBJ databases">
        <authorList>
            <person name="Cai Z."/>
        </authorList>
    </citation>
    <scope>NUCLEOTIDE SEQUENCE [LARGE SCALE GENOMIC DNA]</scope>
</reference>
<evidence type="ECO:0000313" key="2">
    <source>
        <dbReference type="Proteomes" id="UP000256970"/>
    </source>
</evidence>
<dbReference type="EMBL" id="FNXT01000679">
    <property type="protein sequence ID" value="SZX65985.1"/>
    <property type="molecule type" value="Genomic_DNA"/>
</dbReference>
<dbReference type="AlphaFoldDB" id="A0A383VKC5"/>
<protein>
    <submittedName>
        <fullName evidence="1">Uncharacterized protein</fullName>
    </submittedName>
</protein>
<proteinExistence type="predicted"/>
<organism evidence="1 2">
    <name type="scientific">Tetradesmus obliquus</name>
    <name type="common">Green alga</name>
    <name type="synonym">Acutodesmus obliquus</name>
    <dbReference type="NCBI Taxonomy" id="3088"/>
    <lineage>
        <taxon>Eukaryota</taxon>
        <taxon>Viridiplantae</taxon>
        <taxon>Chlorophyta</taxon>
        <taxon>core chlorophytes</taxon>
        <taxon>Chlorophyceae</taxon>
        <taxon>CS clade</taxon>
        <taxon>Sphaeropleales</taxon>
        <taxon>Scenedesmaceae</taxon>
        <taxon>Tetradesmus</taxon>
    </lineage>
</organism>
<evidence type="ECO:0000313" key="1">
    <source>
        <dbReference type="EMBL" id="SZX65985.1"/>
    </source>
</evidence>